<feature type="transmembrane region" description="Helical" evidence="2">
    <location>
        <begin position="129"/>
        <end position="150"/>
    </location>
</feature>
<dbReference type="EMBL" id="DS022301">
    <property type="protein sequence ID" value="OAJ37984.1"/>
    <property type="molecule type" value="Genomic_DNA"/>
</dbReference>
<gene>
    <name evidence="3" type="ORF">BDEG_21952</name>
</gene>
<accession>A0A177WE82</accession>
<dbReference type="VEuPathDB" id="FungiDB:BDEG_21952"/>
<reference evidence="3 4" key="2">
    <citation type="submission" date="2016-05" db="EMBL/GenBank/DDBJ databases">
        <title>Lineage-specific infection strategies underlie the spectrum of fungal disease in amphibians.</title>
        <authorList>
            <person name="Cuomo C.A."/>
            <person name="Farrer R.A."/>
            <person name="James T."/>
            <person name="Longcore J."/>
            <person name="Birren B."/>
        </authorList>
    </citation>
    <scope>NUCLEOTIDE SEQUENCE [LARGE SCALE GENOMIC DNA]</scope>
    <source>
        <strain evidence="3 4">JEL423</strain>
    </source>
</reference>
<feature type="region of interest" description="Disordered" evidence="1">
    <location>
        <begin position="1"/>
        <end position="20"/>
    </location>
</feature>
<sequence>MQKRRGFKPDIQDEDTLRPEDILDEQAQETVIEKFKEEDDQRNYIFKLLMSVCISRYMVFAFNKANPDSPTFATESYFESEIIFPRMYQSCIWVSLMVTLLSPVFLYAPSTFNPGVIPTRDQPVSMWTVAFYIHLMVSIIPLAAMVSLHGPHVKVIMTQAEYVLWGLPVINVLVMGYIAREMVRVHSEIDELNDKKYVLKGA</sequence>
<evidence type="ECO:0000256" key="2">
    <source>
        <dbReference type="SAM" id="Phobius"/>
    </source>
</evidence>
<feature type="compositionally biased region" description="Basic and acidic residues" evidence="1">
    <location>
        <begin position="7"/>
        <end position="20"/>
    </location>
</feature>
<dbReference type="AlphaFoldDB" id="A0A177WE82"/>
<organism evidence="3 4">
    <name type="scientific">Batrachochytrium dendrobatidis (strain JEL423)</name>
    <dbReference type="NCBI Taxonomy" id="403673"/>
    <lineage>
        <taxon>Eukaryota</taxon>
        <taxon>Fungi</taxon>
        <taxon>Fungi incertae sedis</taxon>
        <taxon>Chytridiomycota</taxon>
        <taxon>Chytridiomycota incertae sedis</taxon>
        <taxon>Chytridiomycetes</taxon>
        <taxon>Rhizophydiales</taxon>
        <taxon>Rhizophydiales incertae sedis</taxon>
        <taxon>Batrachochytrium</taxon>
    </lineage>
</organism>
<feature type="transmembrane region" description="Helical" evidence="2">
    <location>
        <begin position="87"/>
        <end position="108"/>
    </location>
</feature>
<proteinExistence type="predicted"/>
<dbReference type="Proteomes" id="UP000077115">
    <property type="component" value="Unassembled WGS sequence"/>
</dbReference>
<evidence type="ECO:0008006" key="5">
    <source>
        <dbReference type="Google" id="ProtNLM"/>
    </source>
</evidence>
<reference evidence="3 4" key="1">
    <citation type="submission" date="2006-10" db="EMBL/GenBank/DDBJ databases">
        <title>The Genome Sequence of Batrachochytrium dendrobatidis JEL423.</title>
        <authorList>
            <consortium name="The Broad Institute Genome Sequencing Platform"/>
            <person name="Birren B."/>
            <person name="Lander E."/>
            <person name="Galagan J."/>
            <person name="Cuomo C."/>
            <person name="Devon K."/>
            <person name="Jaffe D."/>
            <person name="Butler J."/>
            <person name="Alvarez P."/>
            <person name="Gnerre S."/>
            <person name="Grabherr M."/>
            <person name="Kleber M."/>
            <person name="Mauceli E."/>
            <person name="Brockman W."/>
            <person name="Young S."/>
            <person name="LaButti K."/>
            <person name="Sykes S."/>
            <person name="DeCaprio D."/>
            <person name="Crawford M."/>
            <person name="Koehrsen M."/>
            <person name="Engels R."/>
            <person name="Montgomery P."/>
            <person name="Pearson M."/>
            <person name="Howarth C."/>
            <person name="Larson L."/>
            <person name="White J."/>
            <person name="O'Leary S."/>
            <person name="Kodira C."/>
            <person name="Zeng Q."/>
            <person name="Yandava C."/>
            <person name="Alvarado L."/>
            <person name="Longcore J."/>
            <person name="James T."/>
        </authorList>
    </citation>
    <scope>NUCLEOTIDE SEQUENCE [LARGE SCALE GENOMIC DNA]</scope>
    <source>
        <strain evidence="3 4">JEL423</strain>
    </source>
</reference>
<keyword evidence="2" id="KW-0472">Membrane</keyword>
<evidence type="ECO:0000313" key="4">
    <source>
        <dbReference type="Proteomes" id="UP000077115"/>
    </source>
</evidence>
<evidence type="ECO:0000313" key="3">
    <source>
        <dbReference type="EMBL" id="OAJ37984.1"/>
    </source>
</evidence>
<keyword evidence="2" id="KW-0812">Transmembrane</keyword>
<keyword evidence="2" id="KW-1133">Transmembrane helix</keyword>
<feature type="transmembrane region" description="Helical" evidence="2">
    <location>
        <begin position="162"/>
        <end position="179"/>
    </location>
</feature>
<evidence type="ECO:0000256" key="1">
    <source>
        <dbReference type="SAM" id="MobiDB-lite"/>
    </source>
</evidence>
<protein>
    <recommendedName>
        <fullName evidence="5">Transmembrane protein</fullName>
    </recommendedName>
</protein>
<name>A0A177WE82_BATDL</name>